<evidence type="ECO:0000256" key="1">
    <source>
        <dbReference type="ARBA" id="ARBA00004479"/>
    </source>
</evidence>
<dbReference type="PANTHER" id="PTHR24051">
    <property type="entry name" value="SUSHI DOMAIN-CONTAINING PROTEIN 1"/>
    <property type="match status" value="1"/>
</dbReference>
<evidence type="ECO:0000256" key="4">
    <source>
        <dbReference type="ARBA" id="ARBA00022737"/>
    </source>
</evidence>
<name>A0ABQ7TFH5_PHRPL</name>
<evidence type="ECO:0000256" key="6">
    <source>
        <dbReference type="ARBA" id="ARBA00023136"/>
    </source>
</evidence>
<keyword evidence="12" id="KW-1185">Reference proteome</keyword>
<evidence type="ECO:0000256" key="3">
    <source>
        <dbReference type="ARBA" id="ARBA00022729"/>
    </source>
</evidence>
<comment type="subcellular location">
    <subcellularLocation>
        <location evidence="1">Membrane</location>
        <topology evidence="1">Single-pass type I membrane protein</topology>
    </subcellularLocation>
</comment>
<evidence type="ECO:0000313" key="11">
    <source>
        <dbReference type="EMBL" id="KAH0628383.1"/>
    </source>
</evidence>
<keyword evidence="4" id="KW-0677">Repeat</keyword>
<evidence type="ECO:0000256" key="7">
    <source>
        <dbReference type="ARBA" id="ARBA00023157"/>
    </source>
</evidence>
<evidence type="ECO:0000256" key="2">
    <source>
        <dbReference type="ARBA" id="ARBA00022692"/>
    </source>
</evidence>
<feature type="transmembrane region" description="Helical" evidence="9">
    <location>
        <begin position="162"/>
        <end position="188"/>
    </location>
</feature>
<evidence type="ECO:0000313" key="12">
    <source>
        <dbReference type="Proteomes" id="UP000826234"/>
    </source>
</evidence>
<comment type="caution">
    <text evidence="11">The sequence shown here is derived from an EMBL/GenBank/DDBJ whole genome shotgun (WGS) entry which is preliminary data.</text>
</comment>
<feature type="domain" description="Receptor-type tyrosine-protein phosphatase U-like Fn3" evidence="10">
    <location>
        <begin position="70"/>
        <end position="150"/>
    </location>
</feature>
<keyword evidence="3" id="KW-0732">Signal</keyword>
<keyword evidence="8" id="KW-0325">Glycoprotein</keyword>
<evidence type="ECO:0000256" key="5">
    <source>
        <dbReference type="ARBA" id="ARBA00022989"/>
    </source>
</evidence>
<dbReference type="PANTHER" id="PTHR24051:SF5">
    <property type="entry name" value="SUSHI DOMAIN-CONTAINING PROTEIN 1"/>
    <property type="match status" value="1"/>
</dbReference>
<protein>
    <recommendedName>
        <fullName evidence="10">Receptor-type tyrosine-protein phosphatase U-like Fn3 domain-containing protein</fullName>
    </recommendedName>
</protein>
<keyword evidence="6 9" id="KW-0472">Membrane</keyword>
<sequence>MTTMCGLLFRSTVPRSRIHISTRLFTTVAPEESRRKKWANKHLTLLNVSLSLSSSYQAIVIPWSSQCSFNCYSLTSLTYFGKGTDSDGYVAAEFPAHIIDDDRLKFALGDRLYYGEYYNAPLKQGKDYCIILRTVSEWNGVRTQSCVIWAQIKDLSSSPQHLTVVILGSIAAFCSILFLLFCIACAAVPTSPAELAKRLFFNKIGHLSTTISTNEQSAASSSSVIRLVCSNAHIYQSYGTGNAIRRGNQGLSSSS</sequence>
<evidence type="ECO:0000256" key="8">
    <source>
        <dbReference type="ARBA" id="ARBA00023180"/>
    </source>
</evidence>
<keyword evidence="2 9" id="KW-0812">Transmembrane</keyword>
<evidence type="ECO:0000259" key="10">
    <source>
        <dbReference type="Pfam" id="PF23144"/>
    </source>
</evidence>
<gene>
    <name evidence="11" type="ORF">JD844_009468</name>
</gene>
<organism evidence="11 12">
    <name type="scientific">Phrynosoma platyrhinos</name>
    <name type="common">Desert horned lizard</name>
    <dbReference type="NCBI Taxonomy" id="52577"/>
    <lineage>
        <taxon>Eukaryota</taxon>
        <taxon>Metazoa</taxon>
        <taxon>Chordata</taxon>
        <taxon>Craniata</taxon>
        <taxon>Vertebrata</taxon>
        <taxon>Euteleostomi</taxon>
        <taxon>Lepidosauria</taxon>
        <taxon>Squamata</taxon>
        <taxon>Bifurcata</taxon>
        <taxon>Unidentata</taxon>
        <taxon>Episquamata</taxon>
        <taxon>Toxicofera</taxon>
        <taxon>Iguania</taxon>
        <taxon>Phrynosomatidae</taxon>
        <taxon>Phrynosomatinae</taxon>
        <taxon>Phrynosoma</taxon>
    </lineage>
</organism>
<proteinExistence type="predicted"/>
<keyword evidence="7" id="KW-1015">Disulfide bond</keyword>
<dbReference type="InterPro" id="IPR051622">
    <property type="entry name" value="R-tyr_protein_phosphatases"/>
</dbReference>
<reference evidence="11 12" key="1">
    <citation type="journal article" date="2022" name="Gigascience">
        <title>A chromosome-level genome assembly and annotation of the desert horned lizard, Phrynosoma platyrhinos, provides insight into chromosomal rearrangements among reptiles.</title>
        <authorList>
            <person name="Koochekian N."/>
            <person name="Ascanio A."/>
            <person name="Farleigh K."/>
            <person name="Card D.C."/>
            <person name="Schield D.R."/>
            <person name="Castoe T.A."/>
            <person name="Jezkova T."/>
        </authorList>
    </citation>
    <scope>NUCLEOTIDE SEQUENCE [LARGE SCALE GENOMIC DNA]</scope>
    <source>
        <strain evidence="11">NK-2021</strain>
    </source>
</reference>
<accession>A0ABQ7TFH5</accession>
<dbReference type="Pfam" id="PF23144">
    <property type="entry name" value="Fn3_PTPRU"/>
    <property type="match status" value="1"/>
</dbReference>
<dbReference type="Proteomes" id="UP000826234">
    <property type="component" value="Unassembled WGS sequence"/>
</dbReference>
<dbReference type="InterPro" id="IPR057598">
    <property type="entry name" value="Fn3_PTPRU"/>
</dbReference>
<dbReference type="EMBL" id="JAIPUX010000439">
    <property type="protein sequence ID" value="KAH0628383.1"/>
    <property type="molecule type" value="Genomic_DNA"/>
</dbReference>
<keyword evidence="5 9" id="KW-1133">Transmembrane helix</keyword>
<evidence type="ECO:0000256" key="9">
    <source>
        <dbReference type="SAM" id="Phobius"/>
    </source>
</evidence>